<dbReference type="Proteomes" id="UP000007875">
    <property type="component" value="Unassembled WGS sequence"/>
</dbReference>
<name>H2ZQ22_CIOSA</name>
<keyword evidence="2" id="KW-1185">Reference proteome</keyword>
<dbReference type="AlphaFoldDB" id="H2ZQ22"/>
<dbReference type="STRING" id="51511.ENSCSAVP00000019688"/>
<proteinExistence type="predicted"/>
<dbReference type="PANTHER" id="PTHR38663">
    <property type="match status" value="1"/>
</dbReference>
<dbReference type="InParanoid" id="H2ZQ22"/>
<dbReference type="Ensembl" id="ENSCSAVT00000019900.1">
    <property type="protein sequence ID" value="ENSCSAVP00000019688.1"/>
    <property type="gene ID" value="ENSCSAVG00000011542.1"/>
</dbReference>
<organism evidence="1 2">
    <name type="scientific">Ciona savignyi</name>
    <name type="common">Pacific transparent sea squirt</name>
    <dbReference type="NCBI Taxonomy" id="51511"/>
    <lineage>
        <taxon>Eukaryota</taxon>
        <taxon>Metazoa</taxon>
        <taxon>Chordata</taxon>
        <taxon>Tunicata</taxon>
        <taxon>Ascidiacea</taxon>
        <taxon>Phlebobranchia</taxon>
        <taxon>Cionidae</taxon>
        <taxon>Ciona</taxon>
    </lineage>
</organism>
<sequence length="175" mass="20248">MSRILLDVENKYDERQDNTRLFVKNKSGKYHAKVRDNPQTLRTPRQISSYLKSGCKINKDLLSKICVIDKYGDWMTQWSKQFDALGISHLRSTSSVHPDAFDLQTMVKFAEDAHRELELLEIDGKIRGSKFTGPFIVPTTGLFWDFCKSVVKRHKLQNFVTKGLVKKLLPIKTPF</sequence>
<reference evidence="1" key="3">
    <citation type="submission" date="2025-09" db="UniProtKB">
        <authorList>
            <consortium name="Ensembl"/>
        </authorList>
    </citation>
    <scope>IDENTIFICATION</scope>
</reference>
<accession>H2ZQ22</accession>
<reference evidence="2" key="1">
    <citation type="submission" date="2003-08" db="EMBL/GenBank/DDBJ databases">
        <authorList>
            <person name="Birren B."/>
            <person name="Nusbaum C."/>
            <person name="Abebe A."/>
            <person name="Abouelleil A."/>
            <person name="Adekoya E."/>
            <person name="Ait-zahra M."/>
            <person name="Allen N."/>
            <person name="Allen T."/>
            <person name="An P."/>
            <person name="Anderson M."/>
            <person name="Anderson S."/>
            <person name="Arachchi H."/>
            <person name="Armbruster J."/>
            <person name="Bachantsang P."/>
            <person name="Baldwin J."/>
            <person name="Barry A."/>
            <person name="Bayul T."/>
            <person name="Blitshsteyn B."/>
            <person name="Bloom T."/>
            <person name="Blye J."/>
            <person name="Boguslavskiy L."/>
            <person name="Borowsky M."/>
            <person name="Boukhgalter B."/>
            <person name="Brunache A."/>
            <person name="Butler J."/>
            <person name="Calixte N."/>
            <person name="Calvo S."/>
            <person name="Camarata J."/>
            <person name="Campo K."/>
            <person name="Chang J."/>
            <person name="Cheshatsang Y."/>
            <person name="Citroen M."/>
            <person name="Collymore A."/>
            <person name="Considine T."/>
            <person name="Cook A."/>
            <person name="Cooke P."/>
            <person name="Corum B."/>
            <person name="Cuomo C."/>
            <person name="David R."/>
            <person name="Dawoe T."/>
            <person name="Degray S."/>
            <person name="Dodge S."/>
            <person name="Dooley K."/>
            <person name="Dorje P."/>
            <person name="Dorjee K."/>
            <person name="Dorris L."/>
            <person name="Duffey N."/>
            <person name="Dupes A."/>
            <person name="Elkins T."/>
            <person name="Engels R."/>
            <person name="Erickson J."/>
            <person name="Farina A."/>
            <person name="Faro S."/>
            <person name="Ferreira P."/>
            <person name="Fischer H."/>
            <person name="Fitzgerald M."/>
            <person name="Foley K."/>
            <person name="Gage D."/>
            <person name="Galagan J."/>
            <person name="Gearin G."/>
            <person name="Gnerre S."/>
            <person name="Gnirke A."/>
            <person name="Goyette A."/>
            <person name="Graham J."/>
            <person name="Grandbois E."/>
            <person name="Gyaltsen K."/>
            <person name="Hafez N."/>
            <person name="Hagopian D."/>
            <person name="Hagos B."/>
            <person name="Hall J."/>
            <person name="Hatcher B."/>
            <person name="Heller A."/>
            <person name="Higgins H."/>
            <person name="Honan T."/>
            <person name="Horn A."/>
            <person name="Houde N."/>
            <person name="Hughes L."/>
            <person name="Hulme W."/>
            <person name="Husby E."/>
            <person name="Iliev I."/>
            <person name="Jaffe D."/>
            <person name="Jones C."/>
            <person name="Kamal M."/>
            <person name="Kamat A."/>
            <person name="Kamvysselis M."/>
            <person name="Karlsson E."/>
            <person name="Kells C."/>
            <person name="Kieu A."/>
            <person name="Kisner P."/>
            <person name="Kodira C."/>
            <person name="Kulbokas E."/>
            <person name="Labutti K."/>
            <person name="Lama D."/>
            <person name="Landers T."/>
            <person name="Leger J."/>
            <person name="Levine S."/>
            <person name="Lewis D."/>
            <person name="Lewis T."/>
            <person name="Lindblad-toh K."/>
            <person name="Liu X."/>
            <person name="Lokyitsang T."/>
            <person name="Lokyitsang Y."/>
            <person name="Lucien O."/>
            <person name="Lui A."/>
            <person name="Ma L.J."/>
            <person name="Mabbitt R."/>
            <person name="Macdonald J."/>
            <person name="Maclean C."/>
            <person name="Major J."/>
            <person name="Manning J."/>
            <person name="Marabella R."/>
            <person name="Maru K."/>
            <person name="Matthews C."/>
            <person name="Mauceli E."/>
            <person name="Mccarthy M."/>
            <person name="Mcdonough S."/>
            <person name="Mcghee T."/>
            <person name="Meldrim J."/>
            <person name="Meneus L."/>
            <person name="Mesirov J."/>
            <person name="Mihalev A."/>
            <person name="Mihova T."/>
            <person name="Mikkelsen T."/>
            <person name="Mlenga V."/>
            <person name="Moru K."/>
            <person name="Mozes J."/>
            <person name="Mulrain L."/>
            <person name="Munson G."/>
            <person name="Naylor J."/>
            <person name="Newes C."/>
            <person name="Nguyen C."/>
            <person name="Nguyen N."/>
            <person name="Nguyen T."/>
            <person name="Nicol R."/>
            <person name="Nielsen C."/>
            <person name="Nizzari M."/>
            <person name="Norbu C."/>
            <person name="Norbu N."/>
            <person name="O'donnell P."/>
            <person name="Okoawo O."/>
            <person name="O'leary S."/>
            <person name="Omotosho B."/>
            <person name="O'neill K."/>
            <person name="Osman S."/>
            <person name="Parker S."/>
            <person name="Perrin D."/>
            <person name="Phunkhang P."/>
            <person name="Piqani B."/>
            <person name="Purcell S."/>
            <person name="Rachupka T."/>
            <person name="Ramasamy U."/>
            <person name="Rameau R."/>
            <person name="Ray V."/>
            <person name="Raymond C."/>
            <person name="Retta R."/>
            <person name="Richardson S."/>
            <person name="Rise C."/>
            <person name="Rodriguez J."/>
            <person name="Rogers J."/>
            <person name="Rogov P."/>
            <person name="Rutman M."/>
            <person name="Schupbach R."/>
            <person name="Seaman C."/>
            <person name="Settipalli S."/>
            <person name="Sharpe T."/>
            <person name="Sheridan J."/>
            <person name="Sherpa N."/>
            <person name="Shi J."/>
            <person name="Smirnov S."/>
            <person name="Smith C."/>
            <person name="Sougnez C."/>
            <person name="Spencer B."/>
            <person name="Stalker J."/>
            <person name="Stange-thomann N."/>
            <person name="Stavropoulos S."/>
            <person name="Stetson K."/>
            <person name="Stone C."/>
            <person name="Stone S."/>
            <person name="Stubbs M."/>
            <person name="Talamas J."/>
            <person name="Tchuinga P."/>
            <person name="Tenzing P."/>
            <person name="Tesfaye S."/>
            <person name="Theodore J."/>
            <person name="Thoulutsang Y."/>
            <person name="Topham K."/>
            <person name="Towey S."/>
            <person name="Tsamla T."/>
            <person name="Tsomo N."/>
            <person name="Vallee D."/>
            <person name="Vassiliev H."/>
            <person name="Venkataraman V."/>
            <person name="Vinson J."/>
            <person name="Vo A."/>
            <person name="Wade C."/>
            <person name="Wang S."/>
            <person name="Wangchuk T."/>
            <person name="Wangdi T."/>
            <person name="Whittaker C."/>
            <person name="Wilkinson J."/>
            <person name="Wu Y."/>
            <person name="Wyman D."/>
            <person name="Yadav S."/>
            <person name="Yang S."/>
            <person name="Yang X."/>
            <person name="Yeager S."/>
            <person name="Yee E."/>
            <person name="Young G."/>
            <person name="Zainoun J."/>
            <person name="Zembeck L."/>
            <person name="Zimmer A."/>
            <person name="Zody M."/>
            <person name="Lander E."/>
        </authorList>
    </citation>
    <scope>NUCLEOTIDE SEQUENCE [LARGE SCALE GENOMIC DNA]</scope>
</reference>
<evidence type="ECO:0000313" key="2">
    <source>
        <dbReference type="Proteomes" id="UP000007875"/>
    </source>
</evidence>
<dbReference type="PANTHER" id="PTHR38663:SF1">
    <property type="entry name" value="L-ORNITHINE N(5)-MONOOXYGENASE"/>
    <property type="match status" value="1"/>
</dbReference>
<dbReference type="eggNOG" id="ENOG502QPIW">
    <property type="taxonomic scope" value="Eukaryota"/>
</dbReference>
<evidence type="ECO:0000313" key="1">
    <source>
        <dbReference type="Ensembl" id="ENSCSAVP00000019688.1"/>
    </source>
</evidence>
<reference evidence="1" key="2">
    <citation type="submission" date="2025-08" db="UniProtKB">
        <authorList>
            <consortium name="Ensembl"/>
        </authorList>
    </citation>
    <scope>IDENTIFICATION</scope>
</reference>
<protein>
    <submittedName>
        <fullName evidence="1">Uncharacterized protein</fullName>
    </submittedName>
</protein>
<dbReference type="HOGENOM" id="CLU_1535922_0_0_1"/>